<evidence type="ECO:0000313" key="10">
    <source>
        <dbReference type="EMBL" id="SES61900.1"/>
    </source>
</evidence>
<dbReference type="EMBL" id="FOHN01000001">
    <property type="protein sequence ID" value="SES61900.1"/>
    <property type="molecule type" value="Genomic_DNA"/>
</dbReference>
<keyword evidence="4" id="KW-0010">Activator</keyword>
<dbReference type="Pfam" id="PF00072">
    <property type="entry name" value="Response_reg"/>
    <property type="match status" value="1"/>
</dbReference>
<accession>A0A1H9XZS2</accession>
<dbReference type="OrthoDB" id="9812232at2"/>
<dbReference type="Gene3D" id="3.40.50.2300">
    <property type="match status" value="1"/>
</dbReference>
<evidence type="ECO:0000256" key="1">
    <source>
        <dbReference type="ARBA" id="ARBA00018672"/>
    </source>
</evidence>
<evidence type="ECO:0000256" key="7">
    <source>
        <dbReference type="PROSITE-ProRule" id="PRU00169"/>
    </source>
</evidence>
<dbReference type="InterPro" id="IPR011006">
    <property type="entry name" value="CheY-like_superfamily"/>
</dbReference>
<evidence type="ECO:0000256" key="2">
    <source>
        <dbReference type="ARBA" id="ARBA00022490"/>
    </source>
</evidence>
<evidence type="ECO:0000259" key="8">
    <source>
        <dbReference type="PROSITE" id="PS50110"/>
    </source>
</evidence>
<dbReference type="RefSeq" id="WP_092474632.1">
    <property type="nucleotide sequence ID" value="NZ_FOHN01000001.1"/>
</dbReference>
<gene>
    <name evidence="10" type="ORF">SAMN04487772_1016</name>
</gene>
<dbReference type="GO" id="GO:0003677">
    <property type="term" value="F:DNA binding"/>
    <property type="evidence" value="ECO:0007669"/>
    <property type="project" value="InterPro"/>
</dbReference>
<dbReference type="PANTHER" id="PTHR37299">
    <property type="entry name" value="TRANSCRIPTIONAL REGULATOR-RELATED"/>
    <property type="match status" value="1"/>
</dbReference>
<dbReference type="Pfam" id="PF04397">
    <property type="entry name" value="LytTR"/>
    <property type="match status" value="1"/>
</dbReference>
<protein>
    <recommendedName>
        <fullName evidence="1">Stage 0 sporulation protein A homolog</fullName>
    </recommendedName>
</protein>
<evidence type="ECO:0000256" key="6">
    <source>
        <dbReference type="ARBA" id="ARBA00037164"/>
    </source>
</evidence>
<dbReference type="SMART" id="SM00448">
    <property type="entry name" value="REC"/>
    <property type="match status" value="1"/>
</dbReference>
<dbReference type="Gene3D" id="2.40.50.1020">
    <property type="entry name" value="LytTr DNA-binding domain"/>
    <property type="match status" value="1"/>
</dbReference>
<dbReference type="InterPro" id="IPR046947">
    <property type="entry name" value="LytR-like"/>
</dbReference>
<dbReference type="AlphaFoldDB" id="A0A1H9XZS2"/>
<dbReference type="InterPro" id="IPR007492">
    <property type="entry name" value="LytTR_DNA-bd_dom"/>
</dbReference>
<dbReference type="PROSITE" id="PS50110">
    <property type="entry name" value="RESPONSE_REGULATORY"/>
    <property type="match status" value="1"/>
</dbReference>
<comment type="function">
    <text evidence="5">May play the central regulatory role in sporulation. It may be an element of the effector pathway responsible for the activation of sporulation genes in response to nutritional stress. Spo0A may act in concert with spo0H (a sigma factor) to control the expression of some genes that are critical to the sporulation process.</text>
</comment>
<dbReference type="GO" id="GO:0000156">
    <property type="term" value="F:phosphorelay response regulator activity"/>
    <property type="evidence" value="ECO:0007669"/>
    <property type="project" value="InterPro"/>
</dbReference>
<dbReference type="Proteomes" id="UP000199800">
    <property type="component" value="Unassembled WGS sequence"/>
</dbReference>
<dbReference type="SUPFAM" id="SSF52172">
    <property type="entry name" value="CheY-like"/>
    <property type="match status" value="1"/>
</dbReference>
<evidence type="ECO:0000313" key="11">
    <source>
        <dbReference type="Proteomes" id="UP000199800"/>
    </source>
</evidence>
<dbReference type="InterPro" id="IPR001789">
    <property type="entry name" value="Sig_transdc_resp-reg_receiver"/>
</dbReference>
<dbReference type="SMART" id="SM00850">
    <property type="entry name" value="LytTR"/>
    <property type="match status" value="1"/>
</dbReference>
<evidence type="ECO:0000256" key="5">
    <source>
        <dbReference type="ARBA" id="ARBA00024867"/>
    </source>
</evidence>
<keyword evidence="3" id="KW-0902">Two-component regulatory system</keyword>
<feature type="domain" description="Response regulatory" evidence="8">
    <location>
        <begin position="5"/>
        <end position="124"/>
    </location>
</feature>
<dbReference type="PROSITE" id="PS50930">
    <property type="entry name" value="HTH_LYTTR"/>
    <property type="match status" value="1"/>
</dbReference>
<organism evidence="10 11">
    <name type="scientific">[Clostridium] polysaccharolyticum</name>
    <dbReference type="NCBI Taxonomy" id="29364"/>
    <lineage>
        <taxon>Bacteria</taxon>
        <taxon>Bacillati</taxon>
        <taxon>Bacillota</taxon>
        <taxon>Clostridia</taxon>
        <taxon>Lachnospirales</taxon>
        <taxon>Lachnospiraceae</taxon>
    </lineage>
</organism>
<evidence type="ECO:0000256" key="4">
    <source>
        <dbReference type="ARBA" id="ARBA00023159"/>
    </source>
</evidence>
<feature type="domain" description="HTH LytTR-type" evidence="9">
    <location>
        <begin position="162"/>
        <end position="238"/>
    </location>
</feature>
<evidence type="ECO:0000256" key="3">
    <source>
        <dbReference type="ARBA" id="ARBA00023012"/>
    </source>
</evidence>
<proteinExistence type="predicted"/>
<keyword evidence="7" id="KW-0597">Phosphoprotein</keyword>
<feature type="modified residue" description="4-aspartylphosphate" evidence="7">
    <location>
        <position position="59"/>
    </location>
</feature>
<sequence length="245" mass="28240">MKPLRVYVCEDEDISLGINKVVLEKLLNEKNIVAEITYSHSYKEQDAPFLATIELAILDIDLEGSNLNGIQLAKRILKLNPSTVFIFITSHHEFAHEATKIHLSGFLDKPLNPYDFKDALGRAIMQVNGYRIKYSNNKMATFQNEKILLKERSIICIEKLARTHEVEIFTTEKKLQAYDSIKEIEKRLSGNFVKLNCSVIVNLSYIFNIEGDIVMMRGGGRYSISVRNREKVRKAYEEYTTRMLI</sequence>
<dbReference type="PANTHER" id="PTHR37299:SF3">
    <property type="entry name" value="STAGE 0 SPORULATION PROTEIN A HOMOLOG"/>
    <property type="match status" value="1"/>
</dbReference>
<name>A0A1H9XZS2_9FIRM</name>
<keyword evidence="11" id="KW-1185">Reference proteome</keyword>
<reference evidence="10 11" key="1">
    <citation type="submission" date="2016-10" db="EMBL/GenBank/DDBJ databases">
        <authorList>
            <person name="de Groot N.N."/>
        </authorList>
    </citation>
    <scope>NUCLEOTIDE SEQUENCE [LARGE SCALE GENOMIC DNA]</scope>
    <source>
        <strain evidence="10 11">DSM 1801</strain>
    </source>
</reference>
<keyword evidence="2" id="KW-0963">Cytoplasm</keyword>
<comment type="function">
    <text evidence="6">Required for high-level post-exponential phase expression of a series of secreted proteins.</text>
</comment>
<dbReference type="STRING" id="29364.SAMN04487772_1016"/>
<evidence type="ECO:0000259" key="9">
    <source>
        <dbReference type="PROSITE" id="PS50930"/>
    </source>
</evidence>